<name>A0A6C0KD12_9ZZZZ</name>
<dbReference type="AlphaFoldDB" id="A0A6C0KD12"/>
<organism evidence="1">
    <name type="scientific">viral metagenome</name>
    <dbReference type="NCBI Taxonomy" id="1070528"/>
    <lineage>
        <taxon>unclassified sequences</taxon>
        <taxon>metagenomes</taxon>
        <taxon>organismal metagenomes</taxon>
    </lineage>
</organism>
<proteinExistence type="predicted"/>
<dbReference type="EMBL" id="MN740869">
    <property type="protein sequence ID" value="QHU15905.1"/>
    <property type="molecule type" value="Genomic_DNA"/>
</dbReference>
<sequence>MSKILTSFLTFQQQIRIYHWSTKRYSHHIASGELYEKVDDLIDRFIETLQGKIGRIAYKKLSINLRALNEKTVIKTMNAFKLFLVRDLERYLDNNNMTNTDLINIRDEILGSVNQTLYLFTFQ</sequence>
<accession>A0A6C0KD12</accession>
<dbReference type="InterPro" id="IPR043876">
    <property type="entry name" value="DUF5856"/>
</dbReference>
<protein>
    <submittedName>
        <fullName evidence="1">Uncharacterized protein</fullName>
    </submittedName>
</protein>
<evidence type="ECO:0000313" key="1">
    <source>
        <dbReference type="EMBL" id="QHU15905.1"/>
    </source>
</evidence>
<reference evidence="1" key="1">
    <citation type="journal article" date="2020" name="Nature">
        <title>Giant virus diversity and host interactions through global metagenomics.</title>
        <authorList>
            <person name="Schulz F."/>
            <person name="Roux S."/>
            <person name="Paez-Espino D."/>
            <person name="Jungbluth S."/>
            <person name="Walsh D.A."/>
            <person name="Denef V.J."/>
            <person name="McMahon K.D."/>
            <person name="Konstantinidis K.T."/>
            <person name="Eloe-Fadrosh E.A."/>
            <person name="Kyrpides N.C."/>
            <person name="Woyke T."/>
        </authorList>
    </citation>
    <scope>NUCLEOTIDE SEQUENCE</scope>
    <source>
        <strain evidence="1">GVMAG-S-3300010158-109</strain>
    </source>
</reference>
<dbReference type="Pfam" id="PF19174">
    <property type="entry name" value="DUF5856"/>
    <property type="match status" value="1"/>
</dbReference>